<dbReference type="PANTHER" id="PTHR34555">
    <property type="entry name" value="INTEGRAL MEMBRANE HEMOLYSIN-III-LIKE PROTEIN"/>
    <property type="match status" value="1"/>
</dbReference>
<proteinExistence type="predicted"/>
<dbReference type="PANTHER" id="PTHR34555:SF7">
    <property type="entry name" value="DUF3741 DOMAIN-CONTAINING PROTEIN"/>
    <property type="match status" value="1"/>
</dbReference>
<dbReference type="Gramene" id="OE9A007064T5">
    <property type="protein sequence ID" value="OE9A007064C5"/>
    <property type="gene ID" value="OE9A007064"/>
</dbReference>
<feature type="compositionally biased region" description="Polar residues" evidence="1">
    <location>
        <begin position="173"/>
        <end position="189"/>
    </location>
</feature>
<feature type="region of interest" description="Disordered" evidence="1">
    <location>
        <begin position="160"/>
        <end position="194"/>
    </location>
</feature>
<evidence type="ECO:0000313" key="3">
    <source>
        <dbReference type="Proteomes" id="UP000594638"/>
    </source>
</evidence>
<dbReference type="EMBL" id="CACTIH010001968">
    <property type="protein sequence ID" value="CAA2970291.1"/>
    <property type="molecule type" value="Genomic_DNA"/>
</dbReference>
<accession>A0A8S0QW02</accession>
<feature type="region of interest" description="Disordered" evidence="1">
    <location>
        <begin position="1"/>
        <end position="65"/>
    </location>
</feature>
<sequence length="283" mass="31697">MINTESNGNGMAVGETASDANDKQLPAALKKTALRELQNENVRSINKQRESSPFGGGRPSGNAIKVCGTKRLTPERPSSSSHLYMACNGANENVMNARRRFEFELGRGRLQDMEKYSDSPQLRNMSQMLQEIPQKETHMKEKHIHLIPVASKNQIAPMMTFSSGGPSVPSSLGKRSNVSQAPGSDNPKVSSDLPHKIDLKRTNEQLRTDRFIQLHKILEHLEKTNPKEYIQKLLNLSPAELSKHAVELEKRAIQLALEEGKDKLNFVAFAFFFLIAFASEYMH</sequence>
<feature type="compositionally biased region" description="Low complexity" evidence="1">
    <location>
        <begin position="162"/>
        <end position="171"/>
    </location>
</feature>
<protein>
    <submittedName>
        <fullName evidence="2">Uncharacterized protein</fullName>
    </submittedName>
</protein>
<dbReference type="AlphaFoldDB" id="A0A8S0QW02"/>
<evidence type="ECO:0000313" key="2">
    <source>
        <dbReference type="EMBL" id="CAA2970291.1"/>
    </source>
</evidence>
<keyword evidence="3" id="KW-1185">Reference proteome</keyword>
<evidence type="ECO:0000256" key="1">
    <source>
        <dbReference type="SAM" id="MobiDB-lite"/>
    </source>
</evidence>
<dbReference type="OrthoDB" id="1925139at2759"/>
<gene>
    <name evidence="2" type="ORF">OLEA9_A007064</name>
</gene>
<comment type="caution">
    <text evidence="2">The sequence shown here is derived from an EMBL/GenBank/DDBJ whole genome shotgun (WGS) entry which is preliminary data.</text>
</comment>
<name>A0A8S0QW02_OLEEU</name>
<reference evidence="2 3" key="1">
    <citation type="submission" date="2019-12" db="EMBL/GenBank/DDBJ databases">
        <authorList>
            <person name="Alioto T."/>
            <person name="Alioto T."/>
            <person name="Gomez Garrido J."/>
        </authorList>
    </citation>
    <scope>NUCLEOTIDE SEQUENCE [LARGE SCALE GENOMIC DNA]</scope>
</reference>
<dbReference type="Proteomes" id="UP000594638">
    <property type="component" value="Unassembled WGS sequence"/>
</dbReference>
<organism evidence="2 3">
    <name type="scientific">Olea europaea subsp. europaea</name>
    <dbReference type="NCBI Taxonomy" id="158383"/>
    <lineage>
        <taxon>Eukaryota</taxon>
        <taxon>Viridiplantae</taxon>
        <taxon>Streptophyta</taxon>
        <taxon>Embryophyta</taxon>
        <taxon>Tracheophyta</taxon>
        <taxon>Spermatophyta</taxon>
        <taxon>Magnoliopsida</taxon>
        <taxon>eudicotyledons</taxon>
        <taxon>Gunneridae</taxon>
        <taxon>Pentapetalae</taxon>
        <taxon>asterids</taxon>
        <taxon>lamiids</taxon>
        <taxon>Lamiales</taxon>
        <taxon>Oleaceae</taxon>
        <taxon>Oleeae</taxon>
        <taxon>Olea</taxon>
    </lineage>
</organism>